<reference evidence="5" key="1">
    <citation type="submission" date="2017-09" db="EMBL/GenBank/DDBJ databases">
        <title>Depth-based differentiation of microbial function through sediment-hosted aquifers and enrichment of novel symbionts in the deep terrestrial subsurface.</title>
        <authorList>
            <person name="Probst A.J."/>
            <person name="Ladd B."/>
            <person name="Jarett J.K."/>
            <person name="Geller-Mcgrath D.E."/>
            <person name="Sieber C.M.K."/>
            <person name="Emerson J.B."/>
            <person name="Anantharaman K."/>
            <person name="Thomas B.C."/>
            <person name="Malmstrom R."/>
            <person name="Stieglmeier M."/>
            <person name="Klingl A."/>
            <person name="Woyke T."/>
            <person name="Ryan C.M."/>
            <person name="Banfield J.F."/>
        </authorList>
    </citation>
    <scope>NUCLEOTIDE SEQUENCE [LARGE SCALE GENOMIC DNA]</scope>
</reference>
<dbReference type="Pfam" id="PF13588">
    <property type="entry name" value="HSDR_N_2"/>
    <property type="match status" value="1"/>
</dbReference>
<dbReference type="PROSITE" id="PS00092">
    <property type="entry name" value="N6_MTASE"/>
    <property type="match status" value="1"/>
</dbReference>
<dbReference type="InterPro" id="IPR003356">
    <property type="entry name" value="DNA_methylase_A-5"/>
</dbReference>
<dbReference type="InterPro" id="IPR002052">
    <property type="entry name" value="DNA_methylase_N6_adenine_CS"/>
</dbReference>
<dbReference type="GO" id="GO:0003677">
    <property type="term" value="F:DNA binding"/>
    <property type="evidence" value="ECO:0007669"/>
    <property type="project" value="InterPro"/>
</dbReference>
<dbReference type="PRINTS" id="PR00507">
    <property type="entry name" value="N12N6MTFRASE"/>
</dbReference>
<dbReference type="Gene3D" id="3.40.50.150">
    <property type="entry name" value="Vaccinia Virus protein VP39"/>
    <property type="match status" value="1"/>
</dbReference>
<evidence type="ECO:0000313" key="5">
    <source>
        <dbReference type="Proteomes" id="UP000228989"/>
    </source>
</evidence>
<dbReference type="GO" id="GO:0032259">
    <property type="term" value="P:methylation"/>
    <property type="evidence" value="ECO:0007669"/>
    <property type="project" value="InterPro"/>
</dbReference>
<gene>
    <name evidence="4" type="ORF">COW47_00200</name>
</gene>
<sequence>MIYQDDKETPYIVFELKKPKVEDGIDQLKSYLNSKGSPIGVWSNGNERVILYRPYPKKFENNLRAIPRVDQTIEDVLEERLTLEKLTSDYDLSERIKILEELVLANAGVDVFQEVFKLIYAKLYDEKEAKSRPDQEVYFRKTKDPKFTFDIVNRLFKESVFEWPGIFGPHDEILLSPEHLSICVSQLEDVRLLDSNLEIIDAAFEYLLPEVAKGKKGQYFTPRHVIDMAVKMLNPRDKEYIIDPAAGSGGFLIHAMQWVWSHDLKDAPHEKQVDYARRYLFGIDFDDKPVKISRALMLIAGDGRSHIFKLNSLNPKEWQGSDSEKENARAELRKLLLKTGDYEADRNNEENFRNFAFDVLLTNPPFAGKIKEQMLLREYELAKNKKGKVPKQVGRDLLFIERALQMIKPGGRLAIVLPQGKLNNTNTEYIRQWLLGKARVLAVVGLHGNTFKPHTGTKTSLLFLQKWGGEAGKPKDDYPIFMATSKKSGKDNSGEYVYKKDEKGNVVLDEKGRRILDH</sequence>
<feature type="non-terminal residue" evidence="4">
    <location>
        <position position="518"/>
    </location>
</feature>
<evidence type="ECO:0000259" key="2">
    <source>
        <dbReference type="Pfam" id="PF02384"/>
    </source>
</evidence>
<dbReference type="Pfam" id="PF02384">
    <property type="entry name" value="N6_Mtase"/>
    <property type="match status" value="1"/>
</dbReference>
<accession>A0A2H9MNF3</accession>
<proteinExistence type="predicted"/>
<protein>
    <submittedName>
        <fullName evidence="4">Uncharacterized protein</fullName>
    </submittedName>
</protein>
<organism evidence="4 5">
    <name type="scientific">Huberarchaeum crystalense</name>
    <dbReference type="NCBI Taxonomy" id="2014257"/>
    <lineage>
        <taxon>Archaea</taxon>
        <taxon>Candidatus Huberarchaeota</taxon>
        <taxon>Candidatus Huberarchaeia</taxon>
        <taxon>Candidatus Huberarchaeales</taxon>
        <taxon>Candidatus Huberarchaeaceae</taxon>
        <taxon>Candidatus Huberarchaeum</taxon>
    </lineage>
</organism>
<evidence type="ECO:0000259" key="3">
    <source>
        <dbReference type="Pfam" id="PF13588"/>
    </source>
</evidence>
<comment type="caution">
    <text evidence="4">The sequence shown here is derived from an EMBL/GenBank/DDBJ whole genome shotgun (WGS) entry which is preliminary data.</text>
</comment>
<dbReference type="GO" id="GO:0009307">
    <property type="term" value="P:DNA restriction-modification system"/>
    <property type="evidence" value="ECO:0007669"/>
    <property type="project" value="UniProtKB-KW"/>
</dbReference>
<feature type="domain" description="Type I restriction enzyme R protein N-terminal" evidence="3">
    <location>
        <begin position="1"/>
        <end position="67"/>
    </location>
</feature>
<keyword evidence="1" id="KW-0680">Restriction system</keyword>
<name>A0A2H9MNF3_HUBC1</name>
<dbReference type="PANTHER" id="PTHR42998">
    <property type="entry name" value="TYPE I RESTRICTION ENZYME HINDVIIP M PROTEIN-RELATED"/>
    <property type="match status" value="1"/>
</dbReference>
<dbReference type="InterPro" id="IPR029063">
    <property type="entry name" value="SAM-dependent_MTases_sf"/>
</dbReference>
<dbReference type="PANTHER" id="PTHR42998:SF1">
    <property type="entry name" value="TYPE I RESTRICTION ENZYME HINDI METHYLASE SUBUNIT"/>
    <property type="match status" value="1"/>
</dbReference>
<dbReference type="EMBL" id="PFFF01000002">
    <property type="protein sequence ID" value="PIV89915.1"/>
    <property type="molecule type" value="Genomic_DNA"/>
</dbReference>
<dbReference type="InterPro" id="IPR052916">
    <property type="entry name" value="Type-I_RE_MTase_Subunit"/>
</dbReference>
<dbReference type="GO" id="GO:0008170">
    <property type="term" value="F:N-methyltransferase activity"/>
    <property type="evidence" value="ECO:0007669"/>
    <property type="project" value="InterPro"/>
</dbReference>
<feature type="domain" description="DNA methylase adenine-specific" evidence="2">
    <location>
        <begin position="199"/>
        <end position="475"/>
    </location>
</feature>
<dbReference type="Proteomes" id="UP000228989">
    <property type="component" value="Unassembled WGS sequence"/>
</dbReference>
<dbReference type="SUPFAM" id="SSF53335">
    <property type="entry name" value="S-adenosyl-L-methionine-dependent methyltransferases"/>
    <property type="match status" value="1"/>
</dbReference>
<evidence type="ECO:0000256" key="1">
    <source>
        <dbReference type="ARBA" id="ARBA00022747"/>
    </source>
</evidence>
<evidence type="ECO:0000313" key="4">
    <source>
        <dbReference type="EMBL" id="PIV89915.1"/>
    </source>
</evidence>
<dbReference type="AlphaFoldDB" id="A0A2H9MNF3"/>
<dbReference type="InterPro" id="IPR029464">
    <property type="entry name" value="HSDR_N"/>
</dbReference>